<dbReference type="EMBL" id="JAWDGP010007289">
    <property type="protein sequence ID" value="KAK3726725.1"/>
    <property type="molecule type" value="Genomic_DNA"/>
</dbReference>
<keyword evidence="5" id="KW-1185">Reference proteome</keyword>
<dbReference type="Gene3D" id="3.30.360.10">
    <property type="entry name" value="Dihydrodipicolinate Reductase, domain 2"/>
    <property type="match status" value="1"/>
</dbReference>
<sequence length="446" mass="48793">MVKKALVLGTGLVSRPCLETLLKYGFTTTCVSAIQEELDNLLKAFPTLDAARLDVSRDKESVQKLIKENDIVISLLPSFLHYEIALICIEERKDLVTTSYFDEATRNLHLKAVTAGVTVLGESGLDPGIDHMLATKCVDALKEIGGQVIELRSVCGGLPAEESKAGCMKYKFSWFPKGVFISALQPAKCFLDGKTVEFKAVYETPENVTGSLEHYNLECLPNRDALKYRDLYSIQTASTLFRGTLRYQGFSKIVRSLFTLGLMEQSALPQLASSAPDLTWKDFLTILLELPTHSIEEDVEKAILGKLNGDREQMKIITELQLISDKAVPRKSTPLDALSAHLAELLVYGPGEQDLVLMCIKVSAKLPSGQLRSYEVFMAEKGTPVGGQSAMSRTVGITAAACAQVLATGEVKRKGVILPITKDIYEPVLAKLCEEGIAIKTNVIDS</sequence>
<name>A0AAE1CPL3_9GAST</name>
<dbReference type="SUPFAM" id="SSF55347">
    <property type="entry name" value="Glyceraldehyde-3-phosphate dehydrogenase-like, C-terminal domain"/>
    <property type="match status" value="1"/>
</dbReference>
<evidence type="ECO:0000259" key="3">
    <source>
        <dbReference type="Pfam" id="PF16653"/>
    </source>
</evidence>
<dbReference type="InterPro" id="IPR051168">
    <property type="entry name" value="AASS"/>
</dbReference>
<comment type="caution">
    <text evidence="4">The sequence shown here is derived from an EMBL/GenBank/DDBJ whole genome shotgun (WGS) entry which is preliminary data.</text>
</comment>
<dbReference type="Proteomes" id="UP001283361">
    <property type="component" value="Unassembled WGS sequence"/>
</dbReference>
<evidence type="ECO:0008006" key="6">
    <source>
        <dbReference type="Google" id="ProtNLM"/>
    </source>
</evidence>
<evidence type="ECO:0000313" key="5">
    <source>
        <dbReference type="Proteomes" id="UP001283361"/>
    </source>
</evidence>
<dbReference type="SUPFAM" id="SSF51735">
    <property type="entry name" value="NAD(P)-binding Rossmann-fold domains"/>
    <property type="match status" value="1"/>
</dbReference>
<dbReference type="Pfam" id="PF16653">
    <property type="entry name" value="Sacchrp_dh_C"/>
    <property type="match status" value="1"/>
</dbReference>
<evidence type="ECO:0000259" key="2">
    <source>
        <dbReference type="Pfam" id="PF03435"/>
    </source>
</evidence>
<accession>A0AAE1CPL3</accession>
<dbReference type="InterPro" id="IPR036291">
    <property type="entry name" value="NAD(P)-bd_dom_sf"/>
</dbReference>
<dbReference type="Gene3D" id="1.10.1870.10">
    <property type="entry name" value="Domain 3, Saccharopine reductase"/>
    <property type="match status" value="1"/>
</dbReference>
<dbReference type="GO" id="GO:0019878">
    <property type="term" value="P:lysine biosynthetic process via aminoadipic acid"/>
    <property type="evidence" value="ECO:0007669"/>
    <property type="project" value="TreeGrafter"/>
</dbReference>
<gene>
    <name evidence="4" type="ORF">RRG08_017032</name>
</gene>
<organism evidence="4 5">
    <name type="scientific">Elysia crispata</name>
    <name type="common">lettuce slug</name>
    <dbReference type="NCBI Taxonomy" id="231223"/>
    <lineage>
        <taxon>Eukaryota</taxon>
        <taxon>Metazoa</taxon>
        <taxon>Spiralia</taxon>
        <taxon>Lophotrochozoa</taxon>
        <taxon>Mollusca</taxon>
        <taxon>Gastropoda</taxon>
        <taxon>Heterobranchia</taxon>
        <taxon>Euthyneura</taxon>
        <taxon>Panpulmonata</taxon>
        <taxon>Sacoglossa</taxon>
        <taxon>Placobranchoidea</taxon>
        <taxon>Plakobranchidae</taxon>
        <taxon>Elysia</taxon>
    </lineage>
</organism>
<dbReference type="PANTHER" id="PTHR11133">
    <property type="entry name" value="SACCHAROPINE DEHYDROGENASE"/>
    <property type="match status" value="1"/>
</dbReference>
<evidence type="ECO:0000256" key="1">
    <source>
        <dbReference type="ARBA" id="ARBA00023002"/>
    </source>
</evidence>
<proteinExistence type="predicted"/>
<dbReference type="InterPro" id="IPR032095">
    <property type="entry name" value="Sacchrp_dh-like_C"/>
</dbReference>
<dbReference type="Pfam" id="PF03435">
    <property type="entry name" value="Sacchrp_dh_NADP"/>
    <property type="match status" value="1"/>
</dbReference>
<dbReference type="InterPro" id="IPR005097">
    <property type="entry name" value="Sacchrp_dh_NADP-bd"/>
</dbReference>
<evidence type="ECO:0000313" key="4">
    <source>
        <dbReference type="EMBL" id="KAK3726725.1"/>
    </source>
</evidence>
<reference evidence="4" key="1">
    <citation type="journal article" date="2023" name="G3 (Bethesda)">
        <title>A reference genome for the long-term kleptoplast-retaining sea slug Elysia crispata morphotype clarki.</title>
        <authorList>
            <person name="Eastman K.E."/>
            <person name="Pendleton A.L."/>
            <person name="Shaikh M.A."/>
            <person name="Suttiyut T."/>
            <person name="Ogas R."/>
            <person name="Tomko P."/>
            <person name="Gavelis G."/>
            <person name="Widhalm J.R."/>
            <person name="Wisecaver J.H."/>
        </authorList>
    </citation>
    <scope>NUCLEOTIDE SEQUENCE</scope>
    <source>
        <strain evidence="4">ECLA1</strain>
    </source>
</reference>
<feature type="domain" description="Saccharopine dehydrogenase-like C-terminal" evidence="3">
    <location>
        <begin position="124"/>
        <end position="437"/>
    </location>
</feature>
<feature type="domain" description="Saccharopine dehydrogenase NADP binding" evidence="2">
    <location>
        <begin position="6"/>
        <end position="120"/>
    </location>
</feature>
<keyword evidence="1" id="KW-0560">Oxidoreductase</keyword>
<dbReference type="GO" id="GO:0005737">
    <property type="term" value="C:cytoplasm"/>
    <property type="evidence" value="ECO:0007669"/>
    <property type="project" value="TreeGrafter"/>
</dbReference>
<dbReference type="PANTHER" id="PTHR11133:SF22">
    <property type="entry name" value="ALPHA-AMINOADIPIC SEMIALDEHYDE SYNTHASE, MITOCHONDRIAL"/>
    <property type="match status" value="1"/>
</dbReference>
<dbReference type="Gene3D" id="3.40.50.720">
    <property type="entry name" value="NAD(P)-binding Rossmann-like Domain"/>
    <property type="match status" value="1"/>
</dbReference>
<dbReference type="GO" id="GO:0004753">
    <property type="term" value="F:saccharopine dehydrogenase activity"/>
    <property type="evidence" value="ECO:0007669"/>
    <property type="project" value="TreeGrafter"/>
</dbReference>
<dbReference type="AlphaFoldDB" id="A0AAE1CPL3"/>
<protein>
    <recommendedName>
        <fullName evidence="6">Saccharopine dehydrogenase</fullName>
    </recommendedName>
</protein>